<accession>A0A2Z2HI93</accession>
<dbReference type="EMBL" id="CP021324">
    <property type="protein sequence ID" value="ARS63911.1"/>
    <property type="molecule type" value="Genomic_DNA"/>
</dbReference>
<dbReference type="AlphaFoldDB" id="A0A2Z2HI93"/>
<evidence type="ECO:0000256" key="1">
    <source>
        <dbReference type="SAM" id="Phobius"/>
    </source>
</evidence>
<dbReference type="OrthoDB" id="4898at2157"/>
<keyword evidence="1" id="KW-1133">Transmembrane helix</keyword>
<feature type="transmembrane region" description="Helical" evidence="1">
    <location>
        <begin position="6"/>
        <end position="25"/>
    </location>
</feature>
<keyword evidence="3" id="KW-1185">Reference proteome</keyword>
<dbReference type="Proteomes" id="UP000249949">
    <property type="component" value="Chromosome"/>
</dbReference>
<evidence type="ECO:0000313" key="3">
    <source>
        <dbReference type="Proteomes" id="UP000249949"/>
    </source>
</evidence>
<name>A0A2Z2HI93_9ARCH</name>
<organism evidence="2 3">
    <name type="scientific">Candidatus Nitrosomarinus catalinensis</name>
    <dbReference type="NCBI Taxonomy" id="1898749"/>
    <lineage>
        <taxon>Archaea</taxon>
        <taxon>Nitrososphaerota</taxon>
        <taxon>Nitrososphaeria</taxon>
        <taxon>Nitrosopumilales</taxon>
        <taxon>Nitrosopumilaceae</taxon>
        <taxon>Candidatus Nitrosomarinus</taxon>
    </lineage>
</organism>
<keyword evidence="1" id="KW-0472">Membrane</keyword>
<dbReference type="RefSeq" id="WP_086907121.1">
    <property type="nucleotide sequence ID" value="NZ_CP021324.1"/>
</dbReference>
<reference evidence="2 3" key="1">
    <citation type="journal article" date="2017" name="Environ. Microbiol.">
        <title>Genome and epigenome of a novel marine Thaumarchaeota strain suggest viral infection, phosphorothioation DNA modification and multiple restriction systems.</title>
        <authorList>
            <person name="Ahlgren N.A."/>
            <person name="Chen Y."/>
            <person name="Needham D.M."/>
            <person name="Parada A.E."/>
            <person name="Sachdeva R."/>
            <person name="Trinh V."/>
            <person name="Chen T."/>
            <person name="Fuhrman J.A."/>
        </authorList>
    </citation>
    <scope>NUCLEOTIDE SEQUENCE [LARGE SCALE GENOMIC DNA]</scope>
    <source>
        <strain evidence="2 3">SPOT01</strain>
    </source>
</reference>
<keyword evidence="1" id="KW-0812">Transmembrane</keyword>
<evidence type="ECO:0000313" key="2">
    <source>
        <dbReference type="EMBL" id="ARS63911.1"/>
    </source>
</evidence>
<protein>
    <submittedName>
        <fullName evidence="2">Uncharacterized protein</fullName>
    </submittedName>
</protein>
<sequence>MVKPVYFVLGAIPVIVAILLAVPLVTKNEIPVSATNSFDKVEIEYTKHQLKKITNGIAERTGAEKTEILIIKNDGETKYTITEQGYPQPTIKSKIDEKTLNKIKALIKETGFISIDPNSFEVFQNVTDFQKSSVKVTLNGRVNQIHWPESSATPDFVPPIISMVETELDKIMSEFSE</sequence>
<gene>
    <name evidence="2" type="ORF">NMSP_0285</name>
</gene>
<dbReference type="GeneID" id="32900788"/>
<proteinExistence type="predicted"/>
<dbReference type="KEGG" id="nct:NMSP_0285"/>